<dbReference type="InterPro" id="IPR004013">
    <property type="entry name" value="PHP_dom"/>
</dbReference>
<dbReference type="InterPro" id="IPR016195">
    <property type="entry name" value="Pol/histidinol_Pase-like"/>
</dbReference>
<dbReference type="GO" id="GO:0004534">
    <property type="term" value="F:5'-3' RNA exonuclease activity"/>
    <property type="evidence" value="ECO:0007669"/>
    <property type="project" value="TreeGrafter"/>
</dbReference>
<proteinExistence type="predicted"/>
<sequence length="284" mass="31380">MTKKVYDLHTHSTASDGTLTPTELVQRAAEQQVSVLALTDHDSVSGLTEARIAAKSAGIRLINGVEVSTEWENRGIHIVGLGFDKTHQNLTALLQQQAQVRHQRALEIGLKLEKVGIPNAFDGAKKLADGEVTRAHFARYLVQIGEVKNEAQAFKKYLTQGKPCFVKSGWATIPLAIETIHQAGGLAVLAHPLRYTMTNRWLRRLIDEFKQWGGDGIEVSGCGQTPDQRHLLARWANEFGLLGSVGSDFHFPCGWIEIGKSLFLPENVTPIWTELNEKLNEKSG</sequence>
<dbReference type="PANTHER" id="PTHR42924">
    <property type="entry name" value="EXONUCLEASE"/>
    <property type="match status" value="1"/>
</dbReference>
<gene>
    <name evidence="2" type="ORF">P7M15_07630</name>
</gene>
<name>A0AAW6QAE0_9PAST</name>
<protein>
    <submittedName>
        <fullName evidence="2">PHP domain-containing protein</fullName>
    </submittedName>
</protein>
<dbReference type="PANTHER" id="PTHR42924:SF3">
    <property type="entry name" value="POLYMERASE_HISTIDINOL PHOSPHATASE N-TERMINAL DOMAIN-CONTAINING PROTEIN"/>
    <property type="match status" value="1"/>
</dbReference>
<evidence type="ECO:0000259" key="1">
    <source>
        <dbReference type="SMART" id="SM00481"/>
    </source>
</evidence>
<dbReference type="AlphaFoldDB" id="A0AAW6QAE0"/>
<dbReference type="Pfam" id="PF02811">
    <property type="entry name" value="PHP"/>
    <property type="match status" value="1"/>
</dbReference>
<dbReference type="Gene3D" id="3.20.20.140">
    <property type="entry name" value="Metal-dependent hydrolases"/>
    <property type="match status" value="1"/>
</dbReference>
<dbReference type="Gene3D" id="1.10.150.650">
    <property type="match status" value="1"/>
</dbReference>
<dbReference type="EMBL" id="JARQTW010000012">
    <property type="protein sequence ID" value="MDG2950386.1"/>
    <property type="molecule type" value="Genomic_DNA"/>
</dbReference>
<dbReference type="NCBIfam" id="NF047791">
    <property type="entry name" value="RNaseRnm"/>
    <property type="match status" value="1"/>
</dbReference>
<feature type="domain" description="Polymerase/histidinol phosphatase N-terminal" evidence="1">
    <location>
        <begin position="6"/>
        <end position="71"/>
    </location>
</feature>
<dbReference type="SUPFAM" id="SSF89550">
    <property type="entry name" value="PHP domain-like"/>
    <property type="match status" value="1"/>
</dbReference>
<accession>A0AAW6QAE0</accession>
<organism evidence="2 3">
    <name type="scientific">Exercitatus varius</name>
    <dbReference type="NCBI Taxonomy" id="67857"/>
    <lineage>
        <taxon>Bacteria</taxon>
        <taxon>Pseudomonadati</taxon>
        <taxon>Pseudomonadota</taxon>
        <taxon>Gammaproteobacteria</taxon>
        <taxon>Pasteurellales</taxon>
        <taxon>Pasteurellaceae</taxon>
        <taxon>Exercitatus</taxon>
    </lineage>
</organism>
<dbReference type="CDD" id="cd07438">
    <property type="entry name" value="PHP_HisPPase_AMP"/>
    <property type="match status" value="1"/>
</dbReference>
<comment type="caution">
    <text evidence="2">The sequence shown here is derived from an EMBL/GenBank/DDBJ whole genome shotgun (WGS) entry which is preliminary data.</text>
</comment>
<evidence type="ECO:0000313" key="2">
    <source>
        <dbReference type="EMBL" id="MDG2950386.1"/>
    </source>
</evidence>
<reference evidence="2" key="1">
    <citation type="submission" date="2023-03" db="EMBL/GenBank/DDBJ databases">
        <title>Classification of Bisgaard taxon 6 and taxon 10 as Exercitatus varius gen. nov., spec. nov.</title>
        <authorList>
            <person name="Christensen H."/>
        </authorList>
    </citation>
    <scope>NUCLEOTIDE SEQUENCE</scope>
    <source>
        <strain evidence="2">86116</strain>
    </source>
</reference>
<dbReference type="GO" id="GO:0035312">
    <property type="term" value="F:5'-3' DNA exonuclease activity"/>
    <property type="evidence" value="ECO:0007669"/>
    <property type="project" value="TreeGrafter"/>
</dbReference>
<evidence type="ECO:0000313" key="3">
    <source>
        <dbReference type="Proteomes" id="UP001214976"/>
    </source>
</evidence>
<dbReference type="InterPro" id="IPR052018">
    <property type="entry name" value="PHP_domain"/>
</dbReference>
<dbReference type="Proteomes" id="UP001214976">
    <property type="component" value="Unassembled WGS sequence"/>
</dbReference>
<dbReference type="SMART" id="SM00481">
    <property type="entry name" value="POLIIIAc"/>
    <property type="match status" value="1"/>
</dbReference>
<dbReference type="RefSeq" id="WP_317477404.1">
    <property type="nucleotide sequence ID" value="NZ_JARQTW010000012.1"/>
</dbReference>
<dbReference type="InterPro" id="IPR003141">
    <property type="entry name" value="Pol/His_phosphatase_N"/>
</dbReference>